<dbReference type="SUPFAM" id="SSF55073">
    <property type="entry name" value="Nucleotide cyclase"/>
    <property type="match status" value="1"/>
</dbReference>
<dbReference type="Pfam" id="PF00990">
    <property type="entry name" value="GGDEF"/>
    <property type="match status" value="1"/>
</dbReference>
<dbReference type="Pfam" id="PF00563">
    <property type="entry name" value="EAL"/>
    <property type="match status" value="1"/>
</dbReference>
<dbReference type="InterPro" id="IPR035919">
    <property type="entry name" value="EAL_sf"/>
</dbReference>
<evidence type="ECO:0000313" key="4">
    <source>
        <dbReference type="EMBL" id="AGZ38820.1"/>
    </source>
</evidence>
<feature type="transmembrane region" description="Helical" evidence="1">
    <location>
        <begin position="59"/>
        <end position="80"/>
    </location>
</feature>
<dbReference type="CDD" id="cd01949">
    <property type="entry name" value="GGDEF"/>
    <property type="match status" value="1"/>
</dbReference>
<accession>U5VSW6</accession>
<evidence type="ECO:0000256" key="1">
    <source>
        <dbReference type="SAM" id="Phobius"/>
    </source>
</evidence>
<dbReference type="SMART" id="SM00267">
    <property type="entry name" value="GGDEF"/>
    <property type="match status" value="1"/>
</dbReference>
<keyword evidence="1" id="KW-1133">Transmembrane helix</keyword>
<dbReference type="Gene3D" id="3.20.20.450">
    <property type="entry name" value="EAL domain"/>
    <property type="match status" value="1"/>
</dbReference>
<feature type="transmembrane region" description="Helical" evidence="1">
    <location>
        <begin position="122"/>
        <end position="140"/>
    </location>
</feature>
<protein>
    <submittedName>
        <fullName evidence="4">Putative signaling protein</fullName>
    </submittedName>
</protein>
<feature type="domain" description="EAL" evidence="2">
    <location>
        <begin position="486"/>
        <end position="734"/>
    </location>
</feature>
<dbReference type="Gene3D" id="3.30.70.270">
    <property type="match status" value="1"/>
</dbReference>
<sequence length="735" mass="78261">MLAGVGGGYVVSLVIVFAASPEVAAIAFGMGILLSTGVGFVAGLRAAGRPGTDRRSRLIWRLIAVSFLFQIATMVLFAVPGAKMTFPAPADGARISFVVLLCVATWAFPLSRATSLERRKSVLDALTVVVSGSMLLWYLILGPYMADRGTSAGIVAAAAVYPMLDLLLIFGLARVLLRGTDSSARRPILLLAVGTLFLFAGDAWVGYMQAHTPDVYRDGKWDFACVLTMHFLFTAAAIDQNRPRTGLASRPGRYRLGGNLPYAAIGVGYGLMIIAAWHEQNRFPWSGLTVGGIAITVLVVLRQIMVQRESDEVAATDGLTGLANRFRFSEVLGRGLDRGGRNGHTTAVLLVDMNGFKQVNDTMGHKAGDALLTAFARMLRDGILGSDLAARLGGDEFAVVLHDIGGVANAEAVARRIAAATDEPVMIDGTPVRVSVSIGIAVSGPAELSPDELLHRADVAMYHAKRRGGATRWACFDDLMGGDDGEPSLEDDLRTAVAGGQLRLLYQPIVGLPDGELIGVEALVRWEHPRRGTIAPDVFIPLAERIGVIGELGLWVLREACTSAQRWPGLQVNVNVSPCQLDEDRFSTDVRAIVRATGMDPGLLVLEVTESALIAEEVPRAHLQILSDEGIRIALDDFGTGYSSLRYLTQLPIDTLKIDRGFVASLDGTAEGAAVAQAVLRLSRVLGLDTVAEGVETAAQARELTLLGGTKAQGFHFARPQPAEQISELVTAALG</sequence>
<dbReference type="KEGG" id="afs:AFR_02655"/>
<feature type="domain" description="GGDEF" evidence="3">
    <location>
        <begin position="344"/>
        <end position="478"/>
    </location>
</feature>
<dbReference type="CDD" id="cd01948">
    <property type="entry name" value="EAL"/>
    <property type="match status" value="1"/>
</dbReference>
<dbReference type="InterPro" id="IPR052155">
    <property type="entry name" value="Biofilm_reg_signaling"/>
</dbReference>
<keyword evidence="1" id="KW-0472">Membrane</keyword>
<dbReference type="InterPro" id="IPR029787">
    <property type="entry name" value="Nucleotide_cyclase"/>
</dbReference>
<evidence type="ECO:0000313" key="5">
    <source>
        <dbReference type="Proteomes" id="UP000017746"/>
    </source>
</evidence>
<name>U5VSW6_9ACTN</name>
<feature type="transmembrane region" description="Helical" evidence="1">
    <location>
        <begin position="188"/>
        <end position="207"/>
    </location>
</feature>
<dbReference type="STRING" id="1246995.AFR_02655"/>
<dbReference type="PANTHER" id="PTHR44757">
    <property type="entry name" value="DIGUANYLATE CYCLASE DGCP"/>
    <property type="match status" value="1"/>
</dbReference>
<reference evidence="4 5" key="1">
    <citation type="journal article" date="2014" name="J. Biotechnol.">
        <title>Complete genome sequence of the actinobacterium Actinoplanes friuliensis HAG 010964, producer of the lipopeptide antibiotic friulimycin.</title>
        <authorList>
            <person name="Ruckert C."/>
            <person name="Szczepanowski R."/>
            <person name="Albersmeier A."/>
            <person name="Goesmann A."/>
            <person name="Fischer N."/>
            <person name="Steinkamper A."/>
            <person name="Puhler A."/>
            <person name="Biener R."/>
            <person name="Schwartz D."/>
            <person name="Kalinowski J."/>
        </authorList>
    </citation>
    <scope>NUCLEOTIDE SEQUENCE [LARGE SCALE GENOMIC DNA]</scope>
    <source>
        <strain evidence="4 5">DSM 7358</strain>
    </source>
</reference>
<dbReference type="HOGENOM" id="CLU_000445_129_3_11"/>
<dbReference type="eggNOG" id="COG5001">
    <property type="taxonomic scope" value="Bacteria"/>
</dbReference>
<feature type="transmembrane region" description="Helical" evidence="1">
    <location>
        <begin position="283"/>
        <end position="301"/>
    </location>
</feature>
<dbReference type="SMART" id="SM00052">
    <property type="entry name" value="EAL"/>
    <property type="match status" value="1"/>
</dbReference>
<feature type="transmembrane region" description="Helical" evidence="1">
    <location>
        <begin position="92"/>
        <end position="110"/>
    </location>
</feature>
<evidence type="ECO:0000259" key="2">
    <source>
        <dbReference type="PROSITE" id="PS50883"/>
    </source>
</evidence>
<feature type="transmembrane region" description="Helical" evidence="1">
    <location>
        <begin position="152"/>
        <end position="176"/>
    </location>
</feature>
<dbReference type="Proteomes" id="UP000017746">
    <property type="component" value="Chromosome"/>
</dbReference>
<dbReference type="SUPFAM" id="SSF141868">
    <property type="entry name" value="EAL domain-like"/>
    <property type="match status" value="1"/>
</dbReference>
<dbReference type="PROSITE" id="PS50887">
    <property type="entry name" value="GGDEF"/>
    <property type="match status" value="1"/>
</dbReference>
<feature type="transmembrane region" description="Helical" evidence="1">
    <location>
        <begin position="259"/>
        <end position="277"/>
    </location>
</feature>
<organism evidence="4 5">
    <name type="scientific">Actinoplanes friuliensis DSM 7358</name>
    <dbReference type="NCBI Taxonomy" id="1246995"/>
    <lineage>
        <taxon>Bacteria</taxon>
        <taxon>Bacillati</taxon>
        <taxon>Actinomycetota</taxon>
        <taxon>Actinomycetes</taxon>
        <taxon>Micromonosporales</taxon>
        <taxon>Micromonosporaceae</taxon>
        <taxon>Actinoplanes</taxon>
    </lineage>
</organism>
<dbReference type="InterPro" id="IPR001633">
    <property type="entry name" value="EAL_dom"/>
</dbReference>
<keyword evidence="5" id="KW-1185">Reference proteome</keyword>
<keyword evidence="1" id="KW-0812">Transmembrane</keyword>
<feature type="transmembrane region" description="Helical" evidence="1">
    <location>
        <begin position="28"/>
        <end position="47"/>
    </location>
</feature>
<dbReference type="PATRIC" id="fig|1246995.3.peg.534"/>
<dbReference type="PROSITE" id="PS50883">
    <property type="entry name" value="EAL"/>
    <property type="match status" value="1"/>
</dbReference>
<dbReference type="AlphaFoldDB" id="U5VSW6"/>
<dbReference type="EMBL" id="CP006272">
    <property type="protein sequence ID" value="AGZ38820.1"/>
    <property type="molecule type" value="Genomic_DNA"/>
</dbReference>
<evidence type="ECO:0000259" key="3">
    <source>
        <dbReference type="PROSITE" id="PS50887"/>
    </source>
</evidence>
<dbReference type="InterPro" id="IPR000160">
    <property type="entry name" value="GGDEF_dom"/>
</dbReference>
<proteinExistence type="predicted"/>
<gene>
    <name evidence="4" type="ORF">AFR_02655</name>
</gene>
<dbReference type="PANTHER" id="PTHR44757:SF2">
    <property type="entry name" value="BIOFILM ARCHITECTURE MAINTENANCE PROTEIN MBAA"/>
    <property type="match status" value="1"/>
</dbReference>
<dbReference type="NCBIfam" id="TIGR00254">
    <property type="entry name" value="GGDEF"/>
    <property type="match status" value="1"/>
</dbReference>
<dbReference type="InterPro" id="IPR043128">
    <property type="entry name" value="Rev_trsase/Diguanyl_cyclase"/>
</dbReference>